<dbReference type="AlphaFoldDB" id="A0A839XRV3"/>
<reference evidence="3 4" key="1">
    <citation type="submission" date="2020-08" db="EMBL/GenBank/DDBJ databases">
        <title>Sequencing the genomes of 1000 actinobacteria strains.</title>
        <authorList>
            <person name="Klenk H.-P."/>
        </authorList>
    </citation>
    <scope>NUCLEOTIDE SEQUENCE [LARGE SCALE GENOMIC DNA]</scope>
    <source>
        <strain evidence="3 4">DSM 45267</strain>
    </source>
</reference>
<dbReference type="Pfam" id="PF13560">
    <property type="entry name" value="HTH_31"/>
    <property type="match status" value="1"/>
</dbReference>
<comment type="caution">
    <text evidence="3">The sequence shown here is derived from an EMBL/GenBank/DDBJ whole genome shotgun (WGS) entry which is preliminary data.</text>
</comment>
<evidence type="ECO:0000313" key="3">
    <source>
        <dbReference type="EMBL" id="MBB3662706.1"/>
    </source>
</evidence>
<dbReference type="PANTHER" id="PTHR35010">
    <property type="entry name" value="BLL4672 PROTEIN-RELATED"/>
    <property type="match status" value="1"/>
</dbReference>
<dbReference type="Proteomes" id="UP000564573">
    <property type="component" value="Unassembled WGS sequence"/>
</dbReference>
<name>A0A839XRV3_9PSEU</name>
<dbReference type="CDD" id="cd00093">
    <property type="entry name" value="HTH_XRE"/>
    <property type="match status" value="1"/>
</dbReference>
<protein>
    <submittedName>
        <fullName evidence="3">Transcriptional regulator with XRE-family HTH domain</fullName>
    </submittedName>
</protein>
<evidence type="ECO:0000259" key="2">
    <source>
        <dbReference type="PROSITE" id="PS50943"/>
    </source>
</evidence>
<dbReference type="PANTHER" id="PTHR35010:SF4">
    <property type="entry name" value="BLL5781 PROTEIN"/>
    <property type="match status" value="1"/>
</dbReference>
<evidence type="ECO:0000313" key="4">
    <source>
        <dbReference type="Proteomes" id="UP000564573"/>
    </source>
</evidence>
<dbReference type="SUPFAM" id="SSF47413">
    <property type="entry name" value="lambda repressor-like DNA-binding domains"/>
    <property type="match status" value="1"/>
</dbReference>
<sequence>MTVGPLLREWRTRRRLSQLELSTQLGVSARHISFVETGRSGASRGLLLQFAEHLDVPLRARNELLLAAGYAPAFGEHRLGDGAMEPVRRAIDTVLTAHEPHPALAVDDCWNIVAANSGSTLLLEDVAPELLTAPLNVLRLTLHPNGLAPRLSNLPQLRTSLLHKVDRQATLSGDPRLAELYTELVSYGDPPHAGERNGGDSNGETAYGGDPHNGRSSGGAPATDDRVFLPVRLLVADLELQLISTVTTFGTPLDTTVAGLSMESFFPADATTAEFLRRHSDTGATRLERLATEHPHLVQYLAGS</sequence>
<feature type="region of interest" description="Disordered" evidence="1">
    <location>
        <begin position="187"/>
        <end position="222"/>
    </location>
</feature>
<gene>
    <name evidence="3" type="ORF">FB384_001610</name>
</gene>
<evidence type="ECO:0000256" key="1">
    <source>
        <dbReference type="SAM" id="MobiDB-lite"/>
    </source>
</evidence>
<feature type="domain" description="HTH cro/C1-type" evidence="2">
    <location>
        <begin position="7"/>
        <end position="61"/>
    </location>
</feature>
<dbReference type="RefSeq" id="WP_183780966.1">
    <property type="nucleotide sequence ID" value="NZ_JACIBS010000001.1"/>
</dbReference>
<dbReference type="Pfam" id="PF17765">
    <property type="entry name" value="MLTR_LBD"/>
    <property type="match status" value="1"/>
</dbReference>
<organism evidence="3 4">
    <name type="scientific">Prauserella sediminis</name>
    <dbReference type="NCBI Taxonomy" id="577680"/>
    <lineage>
        <taxon>Bacteria</taxon>
        <taxon>Bacillati</taxon>
        <taxon>Actinomycetota</taxon>
        <taxon>Actinomycetes</taxon>
        <taxon>Pseudonocardiales</taxon>
        <taxon>Pseudonocardiaceae</taxon>
        <taxon>Prauserella</taxon>
        <taxon>Prauserella salsuginis group</taxon>
    </lineage>
</organism>
<dbReference type="InterPro" id="IPR010982">
    <property type="entry name" value="Lambda_DNA-bd_dom_sf"/>
</dbReference>
<dbReference type="GO" id="GO:0003677">
    <property type="term" value="F:DNA binding"/>
    <property type="evidence" value="ECO:0007669"/>
    <property type="project" value="InterPro"/>
</dbReference>
<accession>A0A839XRV3</accession>
<dbReference type="InterPro" id="IPR001387">
    <property type="entry name" value="Cro/C1-type_HTH"/>
</dbReference>
<dbReference type="SMART" id="SM00530">
    <property type="entry name" value="HTH_XRE"/>
    <property type="match status" value="1"/>
</dbReference>
<dbReference type="EMBL" id="JACIBS010000001">
    <property type="protein sequence ID" value="MBB3662706.1"/>
    <property type="molecule type" value="Genomic_DNA"/>
</dbReference>
<dbReference type="Gene3D" id="1.10.260.40">
    <property type="entry name" value="lambda repressor-like DNA-binding domains"/>
    <property type="match status" value="1"/>
</dbReference>
<keyword evidence="4" id="KW-1185">Reference proteome</keyword>
<dbReference type="Gene3D" id="3.30.450.180">
    <property type="match status" value="1"/>
</dbReference>
<dbReference type="InterPro" id="IPR041413">
    <property type="entry name" value="MLTR_LBD"/>
</dbReference>
<proteinExistence type="predicted"/>
<dbReference type="PROSITE" id="PS50943">
    <property type="entry name" value="HTH_CROC1"/>
    <property type="match status" value="1"/>
</dbReference>